<dbReference type="InterPro" id="IPR031024">
    <property type="entry name" value="Lipo_LenA_lepto"/>
</dbReference>
<keyword evidence="1" id="KW-0732">Signal</keyword>
<dbReference type="AlphaFoldDB" id="A0A2N0A179"/>
<name>A0A2N0A179_9LEPT</name>
<comment type="caution">
    <text evidence="2">The sequence shown here is derived from an EMBL/GenBank/DDBJ whole genome shotgun (WGS) entry which is preliminary data.</text>
</comment>
<gene>
    <name evidence="2" type="primary">lenA</name>
    <name evidence="2" type="ORF">CH365_06550</name>
</gene>
<dbReference type="EMBL" id="NPEA01000003">
    <property type="protein sequence ID" value="PJZ78072.1"/>
    <property type="molecule type" value="Genomic_DNA"/>
</dbReference>
<dbReference type="NCBIfam" id="TIGR04457">
    <property type="entry name" value="lipo_LenA_lepto"/>
    <property type="match status" value="1"/>
</dbReference>
<evidence type="ECO:0000313" key="2">
    <source>
        <dbReference type="EMBL" id="PJZ78072.1"/>
    </source>
</evidence>
<dbReference type="Proteomes" id="UP000231843">
    <property type="component" value="Unassembled WGS sequence"/>
</dbReference>
<dbReference type="RefSeq" id="WP_100767779.1">
    <property type="nucleotide sequence ID" value="NZ_NPEA01000003.1"/>
</dbReference>
<dbReference type="OrthoDB" id="339820at2"/>
<protein>
    <submittedName>
        <fullName evidence="2">Lipoprotein LenA</fullName>
    </submittedName>
</protein>
<keyword evidence="2" id="KW-0449">Lipoprotein</keyword>
<feature type="chain" id="PRO_5014896609" evidence="1">
    <location>
        <begin position="21"/>
        <end position="250"/>
    </location>
</feature>
<proteinExistence type="predicted"/>
<reference evidence="2 3" key="1">
    <citation type="submission" date="2017-07" db="EMBL/GenBank/DDBJ databases">
        <title>Leptospira spp. isolated from tropical soils.</title>
        <authorList>
            <person name="Thibeaux R."/>
            <person name="Iraola G."/>
            <person name="Ferres I."/>
            <person name="Bierque E."/>
            <person name="Girault D."/>
            <person name="Soupe-Gilbert M.-E."/>
            <person name="Picardeau M."/>
            <person name="Goarant C."/>
        </authorList>
    </citation>
    <scope>NUCLEOTIDE SEQUENCE [LARGE SCALE GENOMIC DNA]</scope>
    <source>
        <strain evidence="2 3">ES4-C-A1</strain>
    </source>
</reference>
<keyword evidence="3" id="KW-1185">Reference proteome</keyword>
<dbReference type="PROSITE" id="PS51257">
    <property type="entry name" value="PROKAR_LIPOPROTEIN"/>
    <property type="match status" value="1"/>
</dbReference>
<evidence type="ECO:0000313" key="3">
    <source>
        <dbReference type="Proteomes" id="UP000231843"/>
    </source>
</evidence>
<organism evidence="2 3">
    <name type="scientific">Leptospira neocaledonica</name>
    <dbReference type="NCBI Taxonomy" id="2023192"/>
    <lineage>
        <taxon>Bacteria</taxon>
        <taxon>Pseudomonadati</taxon>
        <taxon>Spirochaetota</taxon>
        <taxon>Spirochaetia</taxon>
        <taxon>Leptospirales</taxon>
        <taxon>Leptospiraceae</taxon>
        <taxon>Leptospira</taxon>
    </lineage>
</organism>
<feature type="signal peptide" evidence="1">
    <location>
        <begin position="1"/>
        <end position="20"/>
    </location>
</feature>
<sequence>MKIGKKLSSVILMLAILFLAACKKQEEAPTAQIIGTKYSGWDQWIYKKPGTTEKSEQLTIVYGNEEVTGLEIVNHESTDSKGVKTTAEYIKVRTVDGKEGYAALKNFFDAVLFVIADGAQAFAKNSLTSPSKGKLERGMSCFELEASGDFSKVRCYAAIIKGGKLNNLYDVWIQPDSPSISKDPLLGDSIRNLKTASNKLIEAEKATDPAKQEELKTAAAKALKAVAEKGDAYLEDANTLASEYGLTITE</sequence>
<accession>A0A2N0A179</accession>
<evidence type="ECO:0000256" key="1">
    <source>
        <dbReference type="SAM" id="SignalP"/>
    </source>
</evidence>